<sequence>MPLAPITFVAHSQCLLSNRDPRCSLTVEWSIVSLEPIFDSPAAPLLPLSSPVGCLIAASSSSPAAASCGFFLHQQPHIFVAAHFLLLNRSR</sequence>
<dbReference type="EMBL" id="AMZH03003414">
    <property type="protein sequence ID" value="RRT72400.1"/>
    <property type="molecule type" value="Genomic_DNA"/>
</dbReference>
<gene>
    <name evidence="1" type="ORF">B296_00021245</name>
</gene>
<organism evidence="1 2">
    <name type="scientific">Ensete ventricosum</name>
    <name type="common">Abyssinian banana</name>
    <name type="synonym">Musa ensete</name>
    <dbReference type="NCBI Taxonomy" id="4639"/>
    <lineage>
        <taxon>Eukaryota</taxon>
        <taxon>Viridiplantae</taxon>
        <taxon>Streptophyta</taxon>
        <taxon>Embryophyta</taxon>
        <taxon>Tracheophyta</taxon>
        <taxon>Spermatophyta</taxon>
        <taxon>Magnoliopsida</taxon>
        <taxon>Liliopsida</taxon>
        <taxon>Zingiberales</taxon>
        <taxon>Musaceae</taxon>
        <taxon>Ensete</taxon>
    </lineage>
</organism>
<protein>
    <submittedName>
        <fullName evidence="1">Uncharacterized protein</fullName>
    </submittedName>
</protein>
<name>A0A427A859_ENSVE</name>
<reference evidence="1 2" key="1">
    <citation type="journal article" date="2014" name="Agronomy (Basel)">
        <title>A Draft Genome Sequence for Ensete ventricosum, the Drought-Tolerant Tree Against Hunger.</title>
        <authorList>
            <person name="Harrison J."/>
            <person name="Moore K.A."/>
            <person name="Paszkiewicz K."/>
            <person name="Jones T."/>
            <person name="Grant M."/>
            <person name="Ambacheew D."/>
            <person name="Muzemil S."/>
            <person name="Studholme D.J."/>
        </authorList>
    </citation>
    <scope>NUCLEOTIDE SEQUENCE [LARGE SCALE GENOMIC DNA]</scope>
</reference>
<dbReference type="AlphaFoldDB" id="A0A427A859"/>
<dbReference type="Proteomes" id="UP000287651">
    <property type="component" value="Unassembled WGS sequence"/>
</dbReference>
<accession>A0A427A859</accession>
<evidence type="ECO:0000313" key="2">
    <source>
        <dbReference type="Proteomes" id="UP000287651"/>
    </source>
</evidence>
<comment type="caution">
    <text evidence="1">The sequence shown here is derived from an EMBL/GenBank/DDBJ whole genome shotgun (WGS) entry which is preliminary data.</text>
</comment>
<proteinExistence type="predicted"/>
<evidence type="ECO:0000313" key="1">
    <source>
        <dbReference type="EMBL" id="RRT72400.1"/>
    </source>
</evidence>